<keyword evidence="3" id="KW-1185">Reference proteome</keyword>
<dbReference type="Pfam" id="PF00069">
    <property type="entry name" value="Pkinase"/>
    <property type="match status" value="1"/>
</dbReference>
<dbReference type="InterPro" id="IPR000719">
    <property type="entry name" value="Prot_kinase_dom"/>
</dbReference>
<accession>A0ABP1CRY7</accession>
<dbReference type="Proteomes" id="UP001497453">
    <property type="component" value="Chromosome 10"/>
</dbReference>
<evidence type="ECO:0000313" key="2">
    <source>
        <dbReference type="EMBL" id="CAL1698425.1"/>
    </source>
</evidence>
<organism evidence="2 3">
    <name type="scientific">Somion occarium</name>
    <dbReference type="NCBI Taxonomy" id="3059160"/>
    <lineage>
        <taxon>Eukaryota</taxon>
        <taxon>Fungi</taxon>
        <taxon>Dikarya</taxon>
        <taxon>Basidiomycota</taxon>
        <taxon>Agaricomycotina</taxon>
        <taxon>Agaricomycetes</taxon>
        <taxon>Polyporales</taxon>
        <taxon>Cerrenaceae</taxon>
        <taxon>Somion</taxon>
    </lineage>
</organism>
<dbReference type="EMBL" id="OZ037953">
    <property type="protein sequence ID" value="CAL1698425.1"/>
    <property type="molecule type" value="Genomic_DNA"/>
</dbReference>
<proteinExistence type="predicted"/>
<sequence length="409" mass="46576">MPGPIQPDAYDDVLAIDFARFWHIRTERNQVWDALEPWFQTHGYILYPRTPAGFLIPPASVLYDLCTDAVQFPHAYAPEKTSLGRMMCPAPAVFPAVNRDRRDVVIKILPSNSPELAIFKHLVTEPQRSNPMNLTVPVLDLLYYDDNYSFVVMPRWATASSLPDTGFDSLRTAFQFAMSILQVLTSLHNNGIVYRDFKPANVLINCYHSSEFCYDFRPFFTTKQARFVLCDFNLSVMFPSDTPLANRLLPVSESEWGSPEYHPPDVANGETVYDPFAYDVACLGGVLCATIGYLTPFAPELAPFLDRMITPDIPSRYTAVEALKAFTVLKYGFSSKRLDQSVPQPPHHGTTFRWQTQDRWAGLPEAFVEKHMGVRPPVRPRRKIQFYDGTSYFVDWDAPSDEEEEGDEE</sequence>
<dbReference type="InterPro" id="IPR011009">
    <property type="entry name" value="Kinase-like_dom_sf"/>
</dbReference>
<name>A0ABP1CRY7_9APHY</name>
<dbReference type="PANTHER" id="PTHR44167">
    <property type="entry name" value="OVARIAN-SPECIFIC SERINE/THREONINE-PROTEIN KINASE LOK-RELATED"/>
    <property type="match status" value="1"/>
</dbReference>
<dbReference type="SMART" id="SM00220">
    <property type="entry name" value="S_TKc"/>
    <property type="match status" value="1"/>
</dbReference>
<evidence type="ECO:0000259" key="1">
    <source>
        <dbReference type="PROSITE" id="PS50011"/>
    </source>
</evidence>
<protein>
    <recommendedName>
        <fullName evidence="1">Protein kinase domain-containing protein</fullName>
    </recommendedName>
</protein>
<dbReference type="PROSITE" id="PS50011">
    <property type="entry name" value="PROTEIN_KINASE_DOM"/>
    <property type="match status" value="1"/>
</dbReference>
<feature type="domain" description="Protein kinase" evidence="1">
    <location>
        <begin position="72"/>
        <end position="393"/>
    </location>
</feature>
<dbReference type="Gene3D" id="1.10.510.10">
    <property type="entry name" value="Transferase(Phosphotransferase) domain 1"/>
    <property type="match status" value="1"/>
</dbReference>
<gene>
    <name evidence="2" type="ORF">GFSPODELE1_LOCUS2150</name>
</gene>
<reference evidence="3" key="1">
    <citation type="submission" date="2024-04" db="EMBL/GenBank/DDBJ databases">
        <authorList>
            <person name="Shaw F."/>
            <person name="Minotto A."/>
        </authorList>
    </citation>
    <scope>NUCLEOTIDE SEQUENCE [LARGE SCALE GENOMIC DNA]</scope>
</reference>
<evidence type="ECO:0000313" key="3">
    <source>
        <dbReference type="Proteomes" id="UP001497453"/>
    </source>
</evidence>
<dbReference type="InterPro" id="IPR008271">
    <property type="entry name" value="Ser/Thr_kinase_AS"/>
</dbReference>
<dbReference type="PROSITE" id="PS00108">
    <property type="entry name" value="PROTEIN_KINASE_ST"/>
    <property type="match status" value="1"/>
</dbReference>
<dbReference type="PANTHER" id="PTHR44167:SF24">
    <property type="entry name" value="SERINE_THREONINE-PROTEIN KINASE CHK2"/>
    <property type="match status" value="1"/>
</dbReference>
<dbReference type="SUPFAM" id="SSF56112">
    <property type="entry name" value="Protein kinase-like (PK-like)"/>
    <property type="match status" value="1"/>
</dbReference>